<dbReference type="InterPro" id="IPR010920">
    <property type="entry name" value="LSM_dom_sf"/>
</dbReference>
<dbReference type="Gramene" id="ONK66848">
    <property type="protein sequence ID" value="ONK66848"/>
    <property type="gene ID" value="A4U43_C06F12660"/>
</dbReference>
<keyword evidence="5 7" id="KW-1133">Transmembrane helix</keyword>
<keyword evidence="3" id="KW-0813">Transport</keyword>
<organism evidence="9 10">
    <name type="scientific">Asparagus officinalis</name>
    <name type="common">Garden asparagus</name>
    <dbReference type="NCBI Taxonomy" id="4686"/>
    <lineage>
        <taxon>Eukaryota</taxon>
        <taxon>Viridiplantae</taxon>
        <taxon>Streptophyta</taxon>
        <taxon>Embryophyta</taxon>
        <taxon>Tracheophyta</taxon>
        <taxon>Spermatophyta</taxon>
        <taxon>Magnoliopsida</taxon>
        <taxon>Liliopsida</taxon>
        <taxon>Asparagales</taxon>
        <taxon>Asparagaceae</taxon>
        <taxon>Asparagoideae</taxon>
        <taxon>Asparagus</taxon>
    </lineage>
</organism>
<dbReference type="PANTHER" id="PTHR31618">
    <property type="entry name" value="MECHANOSENSITIVE ION CHANNEL PROTEIN 5"/>
    <property type="match status" value="1"/>
</dbReference>
<feature type="transmembrane region" description="Helical" evidence="7">
    <location>
        <begin position="60"/>
        <end position="76"/>
    </location>
</feature>
<dbReference type="GO" id="GO:0005886">
    <property type="term" value="C:plasma membrane"/>
    <property type="evidence" value="ECO:0007669"/>
    <property type="project" value="TreeGrafter"/>
</dbReference>
<gene>
    <name evidence="9" type="ORF">A4U43_C06F12660</name>
</gene>
<protein>
    <recommendedName>
        <fullName evidence="8">Mechanosensitive ion channel MscS domain-containing protein</fullName>
    </recommendedName>
</protein>
<proteinExistence type="inferred from homology"/>
<evidence type="ECO:0000256" key="3">
    <source>
        <dbReference type="ARBA" id="ARBA00022448"/>
    </source>
</evidence>
<dbReference type="OMA" id="IMIEHNI"/>
<dbReference type="AlphaFoldDB" id="A0A5P1ELG2"/>
<dbReference type="SUPFAM" id="SSF50182">
    <property type="entry name" value="Sm-like ribonucleoproteins"/>
    <property type="match status" value="1"/>
</dbReference>
<dbReference type="EMBL" id="CM007386">
    <property type="protein sequence ID" value="ONK66848.1"/>
    <property type="molecule type" value="Genomic_DNA"/>
</dbReference>
<evidence type="ECO:0000256" key="2">
    <source>
        <dbReference type="ARBA" id="ARBA00008017"/>
    </source>
</evidence>
<dbReference type="Pfam" id="PF00924">
    <property type="entry name" value="MS_channel_2nd"/>
    <property type="match status" value="1"/>
</dbReference>
<evidence type="ECO:0000256" key="4">
    <source>
        <dbReference type="ARBA" id="ARBA00022692"/>
    </source>
</evidence>
<dbReference type="PANTHER" id="PTHR31618:SF7">
    <property type="entry name" value="MECHANOSENSITIVE ION CHANNEL PROTEIN"/>
    <property type="match status" value="1"/>
</dbReference>
<name>A0A5P1ELG2_ASPOF</name>
<accession>A0A5P1ELG2</accession>
<evidence type="ECO:0000313" key="10">
    <source>
        <dbReference type="Proteomes" id="UP000243459"/>
    </source>
</evidence>
<dbReference type="InterPro" id="IPR016688">
    <property type="entry name" value="MscS-like_plants/fungi"/>
</dbReference>
<reference evidence="10" key="1">
    <citation type="journal article" date="2017" name="Nat. Commun.">
        <title>The asparagus genome sheds light on the origin and evolution of a young Y chromosome.</title>
        <authorList>
            <person name="Harkess A."/>
            <person name="Zhou J."/>
            <person name="Xu C."/>
            <person name="Bowers J.E."/>
            <person name="Van der Hulst R."/>
            <person name="Ayyampalayam S."/>
            <person name="Mercati F."/>
            <person name="Riccardi P."/>
            <person name="McKain M.R."/>
            <person name="Kakrana A."/>
            <person name="Tang H."/>
            <person name="Ray J."/>
            <person name="Groenendijk J."/>
            <person name="Arikit S."/>
            <person name="Mathioni S.M."/>
            <person name="Nakano M."/>
            <person name="Shan H."/>
            <person name="Telgmann-Rauber A."/>
            <person name="Kanno A."/>
            <person name="Yue Z."/>
            <person name="Chen H."/>
            <person name="Li W."/>
            <person name="Chen Y."/>
            <person name="Xu X."/>
            <person name="Zhang Y."/>
            <person name="Luo S."/>
            <person name="Chen H."/>
            <person name="Gao J."/>
            <person name="Mao Z."/>
            <person name="Pires J.C."/>
            <person name="Luo M."/>
            <person name="Kudrna D."/>
            <person name="Wing R.A."/>
            <person name="Meyers B.C."/>
            <person name="Yi K."/>
            <person name="Kong H."/>
            <person name="Lavrijsen P."/>
            <person name="Sunseri F."/>
            <person name="Falavigna A."/>
            <person name="Ye Y."/>
            <person name="Leebens-Mack J.H."/>
            <person name="Chen G."/>
        </authorList>
    </citation>
    <scope>NUCLEOTIDE SEQUENCE [LARGE SCALE GENOMIC DNA]</scope>
    <source>
        <strain evidence="10">cv. DH0086</strain>
    </source>
</reference>
<feature type="domain" description="Mechanosensitive ion channel MscS" evidence="8">
    <location>
        <begin position="111"/>
        <end position="167"/>
    </location>
</feature>
<sequence>MILIYRGEGGDLRRRRWRRRRSDNPDEDQQDEEVKAYLDHKSLAHSLNDTKITVNQLHKLARAVVIIAVLVITLILTDIATTEVLVFIFSQLLLVAFMFENSCKMAFKAIIFVIVMHPFDVGDCCVVDGVQVIVEEMNMLTTVFLKFDNEKIYYPNSVLATKPINNFYRSPDMSDAVEFSVDISISMESMRALKSMIKM</sequence>
<dbReference type="Proteomes" id="UP000243459">
    <property type="component" value="Chromosome 6"/>
</dbReference>
<dbReference type="GO" id="GO:0050982">
    <property type="term" value="P:detection of mechanical stimulus"/>
    <property type="evidence" value="ECO:0007669"/>
    <property type="project" value="TreeGrafter"/>
</dbReference>
<dbReference type="InterPro" id="IPR023408">
    <property type="entry name" value="MscS_beta-dom_sf"/>
</dbReference>
<keyword evidence="4 7" id="KW-0812">Transmembrane</keyword>
<comment type="similarity">
    <text evidence="2">Belongs to the MscS (TC 1.A.23) family.</text>
</comment>
<dbReference type="GO" id="GO:0006820">
    <property type="term" value="P:monoatomic anion transport"/>
    <property type="evidence" value="ECO:0007669"/>
    <property type="project" value="TreeGrafter"/>
</dbReference>
<dbReference type="FunFam" id="2.30.30.60:FF:000003">
    <property type="entry name" value="Predicted mechanosensitive ion channel"/>
    <property type="match status" value="1"/>
</dbReference>
<comment type="subcellular location">
    <subcellularLocation>
        <location evidence="1">Membrane</location>
        <topology evidence="1">Multi-pass membrane protein</topology>
    </subcellularLocation>
</comment>
<dbReference type="GO" id="GO:0008381">
    <property type="term" value="F:mechanosensitive monoatomic ion channel activity"/>
    <property type="evidence" value="ECO:0007669"/>
    <property type="project" value="TreeGrafter"/>
</dbReference>
<evidence type="ECO:0000259" key="8">
    <source>
        <dbReference type="Pfam" id="PF00924"/>
    </source>
</evidence>
<evidence type="ECO:0000256" key="7">
    <source>
        <dbReference type="SAM" id="Phobius"/>
    </source>
</evidence>
<evidence type="ECO:0000256" key="1">
    <source>
        <dbReference type="ARBA" id="ARBA00004141"/>
    </source>
</evidence>
<evidence type="ECO:0000313" key="9">
    <source>
        <dbReference type="EMBL" id="ONK66848.1"/>
    </source>
</evidence>
<evidence type="ECO:0000256" key="6">
    <source>
        <dbReference type="ARBA" id="ARBA00023136"/>
    </source>
</evidence>
<evidence type="ECO:0000256" key="5">
    <source>
        <dbReference type="ARBA" id="ARBA00022989"/>
    </source>
</evidence>
<keyword evidence="10" id="KW-1185">Reference proteome</keyword>
<dbReference type="InterPro" id="IPR006685">
    <property type="entry name" value="MscS_channel_2nd"/>
</dbReference>
<dbReference type="Gene3D" id="2.30.30.60">
    <property type="match status" value="1"/>
</dbReference>
<keyword evidence="6 7" id="KW-0472">Membrane</keyword>